<protein>
    <recommendedName>
        <fullName evidence="9">Tripartite ATP-independent periplasmic transporters DctQ component domain-containing protein</fullName>
    </recommendedName>
</protein>
<dbReference type="InterPro" id="IPR055348">
    <property type="entry name" value="DctQ"/>
</dbReference>
<evidence type="ECO:0000256" key="6">
    <source>
        <dbReference type="ARBA" id="ARBA00022989"/>
    </source>
</evidence>
<keyword evidence="5 8" id="KW-0812">Transmembrane</keyword>
<dbReference type="GO" id="GO:0022857">
    <property type="term" value="F:transmembrane transporter activity"/>
    <property type="evidence" value="ECO:0007669"/>
    <property type="project" value="TreeGrafter"/>
</dbReference>
<evidence type="ECO:0000256" key="7">
    <source>
        <dbReference type="ARBA" id="ARBA00023136"/>
    </source>
</evidence>
<keyword evidence="3" id="KW-1003">Cell membrane</keyword>
<dbReference type="AlphaFoldDB" id="X1PIL5"/>
<dbReference type="GO" id="GO:0015740">
    <property type="term" value="P:C4-dicarboxylate transport"/>
    <property type="evidence" value="ECO:0007669"/>
    <property type="project" value="TreeGrafter"/>
</dbReference>
<evidence type="ECO:0000256" key="2">
    <source>
        <dbReference type="ARBA" id="ARBA00022448"/>
    </source>
</evidence>
<dbReference type="GO" id="GO:0005886">
    <property type="term" value="C:plasma membrane"/>
    <property type="evidence" value="ECO:0007669"/>
    <property type="project" value="UniProtKB-SubCell"/>
</dbReference>
<evidence type="ECO:0000256" key="8">
    <source>
        <dbReference type="SAM" id="Phobius"/>
    </source>
</evidence>
<keyword evidence="4" id="KW-0997">Cell inner membrane</keyword>
<name>X1PIL5_9ZZZZ</name>
<sequence length="142" mass="16162">MSTFKKTKTGILDSIDKFIEWVSIILMSFMLLLTFANVVGRYVFRKSIFFSEEMARFIFVWVVFLGAAIIIKDKGHVAVTFLAERLKGRKSGKFLEIFIGICGFIFITIVFIGGIILSKTMNIYKSSALQIPMGYVYYAIPI</sequence>
<dbReference type="Pfam" id="PF04290">
    <property type="entry name" value="DctQ"/>
    <property type="match status" value="1"/>
</dbReference>
<accession>X1PIL5</accession>
<keyword evidence="6 8" id="KW-1133">Transmembrane helix</keyword>
<dbReference type="EMBL" id="BARV01039319">
    <property type="protein sequence ID" value="GAI56127.1"/>
    <property type="molecule type" value="Genomic_DNA"/>
</dbReference>
<dbReference type="PANTHER" id="PTHR35011:SF2">
    <property type="entry name" value="2,3-DIKETO-L-GULONATE TRAP TRANSPORTER SMALL PERMEASE PROTEIN YIAM"/>
    <property type="match status" value="1"/>
</dbReference>
<gene>
    <name evidence="10" type="ORF">S06H3_60296</name>
</gene>
<evidence type="ECO:0000256" key="3">
    <source>
        <dbReference type="ARBA" id="ARBA00022475"/>
    </source>
</evidence>
<feature type="transmembrane region" description="Helical" evidence="8">
    <location>
        <begin position="21"/>
        <end position="42"/>
    </location>
</feature>
<evidence type="ECO:0000256" key="5">
    <source>
        <dbReference type="ARBA" id="ARBA00022692"/>
    </source>
</evidence>
<proteinExistence type="predicted"/>
<reference evidence="10" key="1">
    <citation type="journal article" date="2014" name="Front. Microbiol.">
        <title>High frequency of phylogenetically diverse reductive dehalogenase-homologous genes in deep subseafloor sedimentary metagenomes.</title>
        <authorList>
            <person name="Kawai M."/>
            <person name="Futagami T."/>
            <person name="Toyoda A."/>
            <person name="Takaki Y."/>
            <person name="Nishi S."/>
            <person name="Hori S."/>
            <person name="Arai W."/>
            <person name="Tsubouchi T."/>
            <person name="Morono Y."/>
            <person name="Uchiyama I."/>
            <person name="Ito T."/>
            <person name="Fujiyama A."/>
            <person name="Inagaki F."/>
            <person name="Takami H."/>
        </authorList>
    </citation>
    <scope>NUCLEOTIDE SEQUENCE</scope>
    <source>
        <strain evidence="10">Expedition CK06-06</strain>
    </source>
</reference>
<comment type="subcellular location">
    <subcellularLocation>
        <location evidence="1">Cell inner membrane</location>
        <topology evidence="1">Multi-pass membrane protein</topology>
    </subcellularLocation>
</comment>
<evidence type="ECO:0000313" key="10">
    <source>
        <dbReference type="EMBL" id="GAI56127.1"/>
    </source>
</evidence>
<feature type="transmembrane region" description="Helical" evidence="8">
    <location>
        <begin position="94"/>
        <end position="117"/>
    </location>
</feature>
<feature type="non-terminal residue" evidence="10">
    <location>
        <position position="142"/>
    </location>
</feature>
<keyword evidence="2" id="KW-0813">Transport</keyword>
<feature type="transmembrane region" description="Helical" evidence="8">
    <location>
        <begin position="54"/>
        <end position="73"/>
    </location>
</feature>
<feature type="domain" description="Tripartite ATP-independent periplasmic transporters DctQ component" evidence="9">
    <location>
        <begin position="30"/>
        <end position="142"/>
    </location>
</feature>
<evidence type="ECO:0000256" key="4">
    <source>
        <dbReference type="ARBA" id="ARBA00022519"/>
    </source>
</evidence>
<keyword evidence="7 8" id="KW-0472">Membrane</keyword>
<organism evidence="10">
    <name type="scientific">marine sediment metagenome</name>
    <dbReference type="NCBI Taxonomy" id="412755"/>
    <lineage>
        <taxon>unclassified sequences</taxon>
        <taxon>metagenomes</taxon>
        <taxon>ecological metagenomes</taxon>
    </lineage>
</organism>
<dbReference type="PANTHER" id="PTHR35011">
    <property type="entry name" value="2,3-DIKETO-L-GULONATE TRAP TRANSPORTER SMALL PERMEASE PROTEIN YIAM"/>
    <property type="match status" value="1"/>
</dbReference>
<evidence type="ECO:0000256" key="1">
    <source>
        <dbReference type="ARBA" id="ARBA00004429"/>
    </source>
</evidence>
<dbReference type="InterPro" id="IPR007387">
    <property type="entry name" value="TRAP_DctQ"/>
</dbReference>
<comment type="caution">
    <text evidence="10">The sequence shown here is derived from an EMBL/GenBank/DDBJ whole genome shotgun (WGS) entry which is preliminary data.</text>
</comment>
<evidence type="ECO:0000259" key="9">
    <source>
        <dbReference type="Pfam" id="PF04290"/>
    </source>
</evidence>